<evidence type="ECO:0000256" key="1">
    <source>
        <dbReference type="ARBA" id="ARBA00001971"/>
    </source>
</evidence>
<dbReference type="InterPro" id="IPR017972">
    <property type="entry name" value="Cyt_P450_CS"/>
</dbReference>
<organism evidence="7 8">
    <name type="scientific">Amniculicola lignicola CBS 123094</name>
    <dbReference type="NCBI Taxonomy" id="1392246"/>
    <lineage>
        <taxon>Eukaryota</taxon>
        <taxon>Fungi</taxon>
        <taxon>Dikarya</taxon>
        <taxon>Ascomycota</taxon>
        <taxon>Pezizomycotina</taxon>
        <taxon>Dothideomycetes</taxon>
        <taxon>Pleosporomycetidae</taxon>
        <taxon>Pleosporales</taxon>
        <taxon>Amniculicolaceae</taxon>
        <taxon>Amniculicola</taxon>
    </lineage>
</organism>
<keyword evidence="4 5" id="KW-0408">Iron</keyword>
<dbReference type="PANTHER" id="PTHR47582">
    <property type="entry name" value="P450, PUTATIVE (EUROFUNG)-RELATED"/>
    <property type="match status" value="1"/>
</dbReference>
<evidence type="ECO:0000313" key="7">
    <source>
        <dbReference type="EMBL" id="KAF1993948.1"/>
    </source>
</evidence>
<keyword evidence="6" id="KW-0503">Monooxygenase</keyword>
<dbReference type="InterPro" id="IPR036396">
    <property type="entry name" value="Cyt_P450_sf"/>
</dbReference>
<reference evidence="7" key="1">
    <citation type="journal article" date="2020" name="Stud. Mycol.">
        <title>101 Dothideomycetes genomes: a test case for predicting lifestyles and emergence of pathogens.</title>
        <authorList>
            <person name="Haridas S."/>
            <person name="Albert R."/>
            <person name="Binder M."/>
            <person name="Bloem J."/>
            <person name="Labutti K."/>
            <person name="Salamov A."/>
            <person name="Andreopoulos B."/>
            <person name="Baker S."/>
            <person name="Barry K."/>
            <person name="Bills G."/>
            <person name="Bluhm B."/>
            <person name="Cannon C."/>
            <person name="Castanera R."/>
            <person name="Culley D."/>
            <person name="Daum C."/>
            <person name="Ezra D."/>
            <person name="Gonzalez J."/>
            <person name="Henrissat B."/>
            <person name="Kuo A."/>
            <person name="Liang C."/>
            <person name="Lipzen A."/>
            <person name="Lutzoni F."/>
            <person name="Magnuson J."/>
            <person name="Mondo S."/>
            <person name="Nolan M."/>
            <person name="Ohm R."/>
            <person name="Pangilinan J."/>
            <person name="Park H.-J."/>
            <person name="Ramirez L."/>
            <person name="Alfaro M."/>
            <person name="Sun H."/>
            <person name="Tritt A."/>
            <person name="Yoshinaga Y."/>
            <person name="Zwiers L.-H."/>
            <person name="Turgeon B."/>
            <person name="Goodwin S."/>
            <person name="Spatafora J."/>
            <person name="Crous P."/>
            <person name="Grigoriev I."/>
        </authorList>
    </citation>
    <scope>NUCLEOTIDE SEQUENCE</scope>
    <source>
        <strain evidence="7">CBS 123094</strain>
    </source>
</reference>
<dbReference type="GO" id="GO:0016705">
    <property type="term" value="F:oxidoreductase activity, acting on paired donors, with incorporation or reduction of molecular oxygen"/>
    <property type="evidence" value="ECO:0007669"/>
    <property type="project" value="InterPro"/>
</dbReference>
<sequence>MYLVNSTQMIQAVQKLSRTLAMPPLEAKAMARVLDLSEKSRTIINENVDGRKGNWGFMFMFYKTIQPTMAAAGDGLNKMNRTSIQRVEELLDDLNARAGSRLGLFALVKHQIALATSDAVYGPGNPFRDPVNADAYWEFESGVIKLLLGLDRFAKGTVTARGKVMEAFKEYFRVGAHKSGSEMIQAHYDHAIAYQLPLDDLARLEVGAALGVFSNIVPTTFWMLYHLYSDPEALEDCRREISNILERETDEHGRSTHVIDVSHLRSSCPTLLSAFQETLRLHTVGASARMVMEDMTLDGKYFLKEGGIVILPQTVQHTDISFWGPDIHEFNCKRFLDKNSRQASIAFRGFGGGTTLCPGRHFATTEILAYTAMFMMRFDVRPSEQTWKQPTTKKAGMWTVVEGPDHDIDVSIHSRQCEKVPPRWLLRLSKSDHVMVLAAEDNKSS</sequence>
<proteinExistence type="inferred from homology"/>
<dbReference type="GO" id="GO:0020037">
    <property type="term" value="F:heme binding"/>
    <property type="evidence" value="ECO:0007669"/>
    <property type="project" value="InterPro"/>
</dbReference>
<keyword evidence="6" id="KW-0560">Oxidoreductase</keyword>
<name>A0A6A5VZ29_9PLEO</name>
<dbReference type="GO" id="GO:0005506">
    <property type="term" value="F:iron ion binding"/>
    <property type="evidence" value="ECO:0007669"/>
    <property type="project" value="InterPro"/>
</dbReference>
<dbReference type="PANTHER" id="PTHR47582:SF1">
    <property type="entry name" value="P450, PUTATIVE (EUROFUNG)-RELATED"/>
    <property type="match status" value="1"/>
</dbReference>
<protein>
    <submittedName>
        <fullName evidence="7">Cytochrome P450</fullName>
    </submittedName>
</protein>
<accession>A0A6A5VZ29</accession>
<dbReference type="Gene3D" id="1.10.630.10">
    <property type="entry name" value="Cytochrome P450"/>
    <property type="match status" value="1"/>
</dbReference>
<dbReference type="InterPro" id="IPR002403">
    <property type="entry name" value="Cyt_P450_E_grp-IV"/>
</dbReference>
<keyword evidence="3 5" id="KW-0479">Metal-binding</keyword>
<evidence type="ECO:0000256" key="6">
    <source>
        <dbReference type="RuleBase" id="RU000461"/>
    </source>
</evidence>
<evidence type="ECO:0000256" key="4">
    <source>
        <dbReference type="ARBA" id="ARBA00023004"/>
    </source>
</evidence>
<dbReference type="Pfam" id="PF00067">
    <property type="entry name" value="p450"/>
    <property type="match status" value="1"/>
</dbReference>
<evidence type="ECO:0000313" key="8">
    <source>
        <dbReference type="Proteomes" id="UP000799779"/>
    </source>
</evidence>
<dbReference type="InterPro" id="IPR053007">
    <property type="entry name" value="CYP450_monoxygenase_sec-met"/>
</dbReference>
<dbReference type="PRINTS" id="PR00465">
    <property type="entry name" value="EP450IV"/>
</dbReference>
<dbReference type="EMBL" id="ML977678">
    <property type="protein sequence ID" value="KAF1993948.1"/>
    <property type="molecule type" value="Genomic_DNA"/>
</dbReference>
<evidence type="ECO:0000256" key="5">
    <source>
        <dbReference type="PIRSR" id="PIRSR602403-1"/>
    </source>
</evidence>
<keyword evidence="5 6" id="KW-0349">Heme</keyword>
<dbReference type="InterPro" id="IPR001128">
    <property type="entry name" value="Cyt_P450"/>
</dbReference>
<dbReference type="AlphaFoldDB" id="A0A6A5VZ29"/>
<dbReference type="PROSITE" id="PS00086">
    <property type="entry name" value="CYTOCHROME_P450"/>
    <property type="match status" value="1"/>
</dbReference>
<dbReference type="GO" id="GO:0004497">
    <property type="term" value="F:monooxygenase activity"/>
    <property type="evidence" value="ECO:0007669"/>
    <property type="project" value="UniProtKB-KW"/>
</dbReference>
<gene>
    <name evidence="7" type="ORF">P154DRAFT_549307</name>
</gene>
<dbReference type="Proteomes" id="UP000799779">
    <property type="component" value="Unassembled WGS sequence"/>
</dbReference>
<dbReference type="CDD" id="cd11040">
    <property type="entry name" value="CYP7_CYP8-like"/>
    <property type="match status" value="1"/>
</dbReference>
<keyword evidence="8" id="KW-1185">Reference proteome</keyword>
<comment type="similarity">
    <text evidence="2 6">Belongs to the cytochrome P450 family.</text>
</comment>
<evidence type="ECO:0000256" key="2">
    <source>
        <dbReference type="ARBA" id="ARBA00010617"/>
    </source>
</evidence>
<evidence type="ECO:0000256" key="3">
    <source>
        <dbReference type="ARBA" id="ARBA00022723"/>
    </source>
</evidence>
<dbReference type="OrthoDB" id="3366823at2759"/>
<dbReference type="SUPFAM" id="SSF48264">
    <property type="entry name" value="Cytochrome P450"/>
    <property type="match status" value="1"/>
</dbReference>
<feature type="binding site" description="axial binding residue" evidence="5">
    <location>
        <position position="357"/>
    </location>
    <ligand>
        <name>heme</name>
        <dbReference type="ChEBI" id="CHEBI:30413"/>
    </ligand>
    <ligandPart>
        <name>Fe</name>
        <dbReference type="ChEBI" id="CHEBI:18248"/>
    </ligandPart>
</feature>
<comment type="cofactor">
    <cofactor evidence="1 5">
        <name>heme</name>
        <dbReference type="ChEBI" id="CHEBI:30413"/>
    </cofactor>
</comment>